<evidence type="ECO:0000256" key="1">
    <source>
        <dbReference type="ARBA" id="ARBA00022801"/>
    </source>
</evidence>
<dbReference type="PANTHER" id="PTHR35561:SF1">
    <property type="entry name" value="RNA 2',3'-CYCLIC PHOSPHODIESTERASE"/>
    <property type="match status" value="1"/>
</dbReference>
<dbReference type="AlphaFoldDB" id="A0A520KU42"/>
<dbReference type="Gene3D" id="3.90.1140.10">
    <property type="entry name" value="Cyclic phosphodiesterase"/>
    <property type="match status" value="1"/>
</dbReference>
<dbReference type="InterPro" id="IPR014051">
    <property type="entry name" value="Phosphoesterase_HXTX"/>
</dbReference>
<organism evidence="4 5">
    <name type="scientific">Methanoliparum thermophilum</name>
    <dbReference type="NCBI Taxonomy" id="2491083"/>
    <lineage>
        <taxon>Archaea</taxon>
        <taxon>Methanobacteriati</taxon>
        <taxon>Methanobacteriota</taxon>
        <taxon>Candidatus Methanoliparia</taxon>
        <taxon>Candidatus Methanoliparales</taxon>
        <taxon>Candidatus Methanoliparaceae</taxon>
        <taxon>Candidatus Methanoliparum</taxon>
    </lineage>
</organism>
<dbReference type="EMBL" id="RXIF01000001">
    <property type="protein sequence ID" value="RZN65642.1"/>
    <property type="molecule type" value="Genomic_DNA"/>
</dbReference>
<feature type="domain" description="Phosphoesterase HXTX" evidence="3">
    <location>
        <begin position="94"/>
        <end position="172"/>
    </location>
</feature>
<dbReference type="HAMAP" id="MF_01940">
    <property type="entry name" value="RNA_CPDase"/>
    <property type="match status" value="1"/>
</dbReference>
<keyword evidence="1 2" id="KW-0378">Hydrolase</keyword>
<evidence type="ECO:0000313" key="5">
    <source>
        <dbReference type="Proteomes" id="UP000317158"/>
    </source>
</evidence>
<protein>
    <recommendedName>
        <fullName evidence="2">RNA 2',3'-cyclic phosphodiesterase</fullName>
        <shortName evidence="2">RNA 2',3'-CPDase</shortName>
        <ecNumber evidence="2">3.1.4.58</ecNumber>
    </recommendedName>
</protein>
<dbReference type="Pfam" id="PF02834">
    <property type="entry name" value="LigT_PEase"/>
    <property type="match status" value="2"/>
</dbReference>
<dbReference type="InterPro" id="IPR009097">
    <property type="entry name" value="Cyclic_Pdiesterase"/>
</dbReference>
<comment type="caution">
    <text evidence="4">The sequence shown here is derived from an EMBL/GenBank/DDBJ whole genome shotgun (WGS) entry which is preliminary data.</text>
</comment>
<dbReference type="EC" id="3.1.4.58" evidence="2"/>
<comment type="catalytic activity">
    <reaction evidence="2">
        <text>a 3'-end 2',3'-cyclophospho-ribonucleotide-RNA + H2O = a 3'-end 2'-phospho-ribonucleotide-RNA + H(+)</text>
        <dbReference type="Rhea" id="RHEA:11828"/>
        <dbReference type="Rhea" id="RHEA-COMP:10464"/>
        <dbReference type="Rhea" id="RHEA-COMP:17353"/>
        <dbReference type="ChEBI" id="CHEBI:15377"/>
        <dbReference type="ChEBI" id="CHEBI:15378"/>
        <dbReference type="ChEBI" id="CHEBI:83064"/>
        <dbReference type="ChEBI" id="CHEBI:173113"/>
        <dbReference type="EC" id="3.1.4.58"/>
    </reaction>
</comment>
<feature type="short sequence motif" description="HXTX 2" evidence="2">
    <location>
        <begin position="121"/>
        <end position="124"/>
    </location>
</feature>
<comment type="function">
    <text evidence="2">Hydrolyzes RNA 2',3'-cyclic phosphodiester to an RNA 2'-phosphomonoester.</text>
</comment>
<feature type="active site" description="Proton donor" evidence="2">
    <location>
        <position position="39"/>
    </location>
</feature>
<comment type="similarity">
    <text evidence="2">Belongs to the 2H phosphoesterase superfamily. ThpR family.</text>
</comment>
<dbReference type="SUPFAM" id="SSF55144">
    <property type="entry name" value="LigT-like"/>
    <property type="match status" value="1"/>
</dbReference>
<dbReference type="GO" id="GO:0008664">
    <property type="term" value="F:RNA 2',3'-cyclic 3'-phosphodiesterase activity"/>
    <property type="evidence" value="ECO:0007669"/>
    <property type="project" value="UniProtKB-EC"/>
</dbReference>
<dbReference type="NCBIfam" id="TIGR02258">
    <property type="entry name" value="2_5_ligase"/>
    <property type="match status" value="1"/>
</dbReference>
<gene>
    <name evidence="4" type="primary">thpR</name>
    <name evidence="4" type="ORF">EF806_00205</name>
</gene>
<reference evidence="4 5" key="1">
    <citation type="journal article" date="2019" name="Nat. Microbiol.">
        <title>Wide diversity of methane and short-chain alkane metabolisms in uncultured archaea.</title>
        <authorList>
            <person name="Borrel G."/>
            <person name="Adam P.S."/>
            <person name="McKay L.J."/>
            <person name="Chen L.X."/>
            <person name="Sierra-Garcia I.N."/>
            <person name="Sieber C.M."/>
            <person name="Letourneur Q."/>
            <person name="Ghozlane A."/>
            <person name="Andersen G.L."/>
            <person name="Li W.J."/>
            <person name="Hallam S.J."/>
            <person name="Muyzer G."/>
            <person name="de Oliveira V.M."/>
            <person name="Inskeep W.P."/>
            <person name="Banfield J.F."/>
            <person name="Gribaldo S."/>
        </authorList>
    </citation>
    <scope>NUCLEOTIDE SEQUENCE [LARGE SCALE GENOMIC DNA]</scope>
    <source>
        <strain evidence="4">NM1a</strain>
    </source>
</reference>
<feature type="domain" description="Phosphoesterase HXTX" evidence="3">
    <location>
        <begin position="8"/>
        <end position="88"/>
    </location>
</feature>
<accession>A0A520KU42</accession>
<dbReference type="InterPro" id="IPR004175">
    <property type="entry name" value="RNA_CPDase"/>
</dbReference>
<dbReference type="GO" id="GO:0004113">
    <property type="term" value="F:2',3'-cyclic-nucleotide 3'-phosphodiesterase activity"/>
    <property type="evidence" value="ECO:0007669"/>
    <property type="project" value="InterPro"/>
</dbReference>
<dbReference type="Proteomes" id="UP000317158">
    <property type="component" value="Unassembled WGS sequence"/>
</dbReference>
<feature type="short sequence motif" description="HXTX 1" evidence="2">
    <location>
        <begin position="39"/>
        <end position="42"/>
    </location>
</feature>
<feature type="active site" description="Proton acceptor" evidence="2">
    <location>
        <position position="121"/>
    </location>
</feature>
<name>A0A520KU42_METT2</name>
<evidence type="ECO:0000313" key="4">
    <source>
        <dbReference type="EMBL" id="RZN65642.1"/>
    </source>
</evidence>
<sequence>MVRTFISIDLPDNIKDNLYEIEENINIDGIKLVKRDNLHITLKFIGEVSQIKIDEIIQNLFNICFKPFKLKIESLGAFPTKKNARIVWIGAKGDDIFPLVDSIETELKRLKFKTDERFHPHITIARVKKQNKDIKDRIKKFLDDNHNIEIGSVLVDNFRLKKSTLTGKGPIYETIKEFKME</sequence>
<evidence type="ECO:0000259" key="3">
    <source>
        <dbReference type="Pfam" id="PF02834"/>
    </source>
</evidence>
<evidence type="ECO:0000256" key="2">
    <source>
        <dbReference type="HAMAP-Rule" id="MF_01940"/>
    </source>
</evidence>
<dbReference type="PANTHER" id="PTHR35561">
    <property type="entry name" value="RNA 2',3'-CYCLIC PHOSPHODIESTERASE"/>
    <property type="match status" value="1"/>
</dbReference>
<proteinExistence type="inferred from homology"/>